<feature type="compositionally biased region" description="Basic and acidic residues" evidence="1">
    <location>
        <begin position="325"/>
        <end position="337"/>
    </location>
</feature>
<feature type="compositionally biased region" description="Basic residues" evidence="1">
    <location>
        <begin position="50"/>
        <end position="64"/>
    </location>
</feature>
<evidence type="ECO:0000313" key="3">
    <source>
        <dbReference type="Proteomes" id="UP000230002"/>
    </source>
</evidence>
<reference evidence="2 3" key="1">
    <citation type="journal article" date="2015" name="Sci. Rep.">
        <title>Chromosome-level genome map provides insights into diverse defense mechanisms in the medicinal fungus Ganoderma sinense.</title>
        <authorList>
            <person name="Zhu Y."/>
            <person name="Xu J."/>
            <person name="Sun C."/>
            <person name="Zhou S."/>
            <person name="Xu H."/>
            <person name="Nelson D.R."/>
            <person name="Qian J."/>
            <person name="Song J."/>
            <person name="Luo H."/>
            <person name="Xiang L."/>
            <person name="Li Y."/>
            <person name="Xu Z."/>
            <person name="Ji A."/>
            <person name="Wang L."/>
            <person name="Lu S."/>
            <person name="Hayward A."/>
            <person name="Sun W."/>
            <person name="Li X."/>
            <person name="Schwartz D.C."/>
            <person name="Wang Y."/>
            <person name="Chen S."/>
        </authorList>
    </citation>
    <scope>NUCLEOTIDE SEQUENCE [LARGE SCALE GENOMIC DNA]</scope>
    <source>
        <strain evidence="2 3">ZZ0214-1</strain>
    </source>
</reference>
<feature type="region of interest" description="Disordered" evidence="1">
    <location>
        <begin position="305"/>
        <end position="360"/>
    </location>
</feature>
<feature type="compositionally biased region" description="Acidic residues" evidence="1">
    <location>
        <begin position="32"/>
        <end position="42"/>
    </location>
</feature>
<evidence type="ECO:0000256" key="1">
    <source>
        <dbReference type="SAM" id="MobiDB-lite"/>
    </source>
</evidence>
<protein>
    <submittedName>
        <fullName evidence="2">Uncharacterized protein</fullName>
    </submittedName>
</protein>
<proteinExistence type="predicted"/>
<keyword evidence="3" id="KW-1185">Reference proteome</keyword>
<dbReference type="STRING" id="1077348.A0A2G8RUY8"/>
<feature type="region of interest" description="Disordered" evidence="1">
    <location>
        <begin position="17"/>
        <end position="108"/>
    </location>
</feature>
<dbReference type="Proteomes" id="UP000230002">
    <property type="component" value="Unassembled WGS sequence"/>
</dbReference>
<dbReference type="OrthoDB" id="339900at2759"/>
<sequence length="360" mass="38246">MSGELIADIPVFDVAKPFIRVKAPKRKRGWSDEDGEADEGDGGEAQKGTGKGKGRGRRARRKAKASAQAEKGKDRDGSGAADEGEGDQPMAEADAVAPAEEKGRDAAPPAEESVLVFVVHKIRSVDRGEHGRFIIFTVIGASALFYTPFPEGDASPSSAVLSVEFPVPVIDFTVGSDGNVWTLLDAEWAGAQSSSSDSENPRFARLLSWEGGTLSETTTDSVLLAALNSKCPVPATAAELKALDLYSDLSSMPKHVDPEHDALIRDTLSEAAAVDPATDGKELTQRELGRIRKKKALLAKIQEREDLAKQGSREGSEAAAEVEVEEGREIKRSRSDSESAGGVEEGEEGEDGQDVEMDAS</sequence>
<accession>A0A2G8RUY8</accession>
<comment type="caution">
    <text evidence="2">The sequence shown here is derived from an EMBL/GenBank/DDBJ whole genome shotgun (WGS) entry which is preliminary data.</text>
</comment>
<feature type="compositionally biased region" description="Acidic residues" evidence="1">
    <location>
        <begin position="344"/>
        <end position="360"/>
    </location>
</feature>
<organism evidence="2 3">
    <name type="scientific">Ganoderma sinense ZZ0214-1</name>
    <dbReference type="NCBI Taxonomy" id="1077348"/>
    <lineage>
        <taxon>Eukaryota</taxon>
        <taxon>Fungi</taxon>
        <taxon>Dikarya</taxon>
        <taxon>Basidiomycota</taxon>
        <taxon>Agaricomycotina</taxon>
        <taxon>Agaricomycetes</taxon>
        <taxon>Polyporales</taxon>
        <taxon>Polyporaceae</taxon>
        <taxon>Ganoderma</taxon>
    </lineage>
</organism>
<feature type="compositionally biased region" description="Basic and acidic residues" evidence="1">
    <location>
        <begin position="305"/>
        <end position="316"/>
    </location>
</feature>
<gene>
    <name evidence="2" type="ORF">GSI_13216</name>
</gene>
<evidence type="ECO:0000313" key="2">
    <source>
        <dbReference type="EMBL" id="PIL25327.1"/>
    </source>
</evidence>
<name>A0A2G8RUY8_9APHY</name>
<dbReference type="AlphaFoldDB" id="A0A2G8RUY8"/>
<dbReference type="EMBL" id="AYKW01000056">
    <property type="protein sequence ID" value="PIL25327.1"/>
    <property type="molecule type" value="Genomic_DNA"/>
</dbReference>